<dbReference type="EMBL" id="QZEI01000019">
    <property type="protein sequence ID" value="RLV60202.1"/>
    <property type="molecule type" value="Genomic_DNA"/>
</dbReference>
<sequence>MSQLTDKQLDDLINGLPEEMSVSPNVWQKVQGEISHQPKPNSSKWVPMTLVASLLLTAVLSWKLFDHQSLLSVPEHNTNTAMLALIDNVEQNHQQQVSQLQQTIKRVAWQQVPEFSPFKKGLKELRQAMQEVINQLKLQPQDKQLWDLWLWMQQQELNLLGQEQRVQQIESI</sequence>
<evidence type="ECO:0000313" key="2">
    <source>
        <dbReference type="EMBL" id="RLV60202.1"/>
    </source>
</evidence>
<comment type="caution">
    <text evidence="2">The sequence shown here is derived from an EMBL/GenBank/DDBJ whole genome shotgun (WGS) entry which is preliminary data.</text>
</comment>
<feature type="coiled-coil region" evidence="1">
    <location>
        <begin position="86"/>
        <end position="139"/>
    </location>
</feature>
<accession>A0A3L8Q1L8</accession>
<reference evidence="2 3" key="1">
    <citation type="submission" date="2018-09" db="EMBL/GenBank/DDBJ databases">
        <title>Phylogeny of the Shewanellaceae, and recommendation for two new genera, Pseudoshewanella and Parashewanella.</title>
        <authorList>
            <person name="Wang G."/>
        </authorList>
    </citation>
    <scope>NUCLEOTIDE SEQUENCE [LARGE SCALE GENOMIC DNA]</scope>
    <source>
        <strain evidence="2 3">C51</strain>
    </source>
</reference>
<dbReference type="OrthoDB" id="9875260at2"/>
<evidence type="ECO:0000256" key="1">
    <source>
        <dbReference type="SAM" id="Coils"/>
    </source>
</evidence>
<name>A0A3L8Q1L8_9GAMM</name>
<keyword evidence="3" id="KW-1185">Reference proteome</keyword>
<dbReference type="AlphaFoldDB" id="A0A3L8Q1L8"/>
<keyword evidence="1" id="KW-0175">Coiled coil</keyword>
<protein>
    <submittedName>
        <fullName evidence="2">Uncharacterized protein</fullName>
    </submittedName>
</protein>
<gene>
    <name evidence="2" type="ORF">D5018_08015</name>
</gene>
<dbReference type="RefSeq" id="WP_121838489.1">
    <property type="nucleotide sequence ID" value="NZ_ML014768.1"/>
</dbReference>
<evidence type="ECO:0000313" key="3">
    <source>
        <dbReference type="Proteomes" id="UP000281474"/>
    </source>
</evidence>
<dbReference type="Proteomes" id="UP000281474">
    <property type="component" value="Unassembled WGS sequence"/>
</dbReference>
<organism evidence="2 3">
    <name type="scientific">Parashewanella curva</name>
    <dbReference type="NCBI Taxonomy" id="2338552"/>
    <lineage>
        <taxon>Bacteria</taxon>
        <taxon>Pseudomonadati</taxon>
        <taxon>Pseudomonadota</taxon>
        <taxon>Gammaproteobacteria</taxon>
        <taxon>Alteromonadales</taxon>
        <taxon>Shewanellaceae</taxon>
        <taxon>Parashewanella</taxon>
    </lineage>
</organism>
<proteinExistence type="predicted"/>